<dbReference type="GO" id="GO:0006457">
    <property type="term" value="P:protein folding"/>
    <property type="evidence" value="ECO:0007669"/>
    <property type="project" value="InterPro"/>
</dbReference>
<dbReference type="PRINTS" id="PR00153">
    <property type="entry name" value="CSAPPISMRASE"/>
</dbReference>
<proteinExistence type="predicted"/>
<name>A0A381R9K5_9ZZZZ</name>
<keyword evidence="3" id="KW-0413">Isomerase</keyword>
<dbReference type="InterPro" id="IPR029000">
    <property type="entry name" value="Cyclophilin-like_dom_sf"/>
</dbReference>
<dbReference type="InterPro" id="IPR044665">
    <property type="entry name" value="E_coli_cyclophilin_A-like"/>
</dbReference>
<evidence type="ECO:0000256" key="3">
    <source>
        <dbReference type="ARBA" id="ARBA00023235"/>
    </source>
</evidence>
<dbReference type="PROSITE" id="PS50072">
    <property type="entry name" value="CSA_PPIASE_2"/>
    <property type="match status" value="1"/>
</dbReference>
<feature type="domain" description="PPIase cyclophilin-type" evidence="4">
    <location>
        <begin position="27"/>
        <end position="186"/>
    </location>
</feature>
<dbReference type="SUPFAM" id="SSF50891">
    <property type="entry name" value="Cyclophilin-like"/>
    <property type="match status" value="1"/>
</dbReference>
<evidence type="ECO:0000313" key="5">
    <source>
        <dbReference type="EMBL" id="SUZ87608.1"/>
    </source>
</evidence>
<dbReference type="Gene3D" id="2.40.100.10">
    <property type="entry name" value="Cyclophilin-like"/>
    <property type="match status" value="1"/>
</dbReference>
<sequence>MVLACISETTMAENPPLPEGAARVVVETSLGNFIIGLHEEQSPVTVTNFLSYVNTQHFDRTVFHRVIPGFMIQGGGFVHQDNQFVRNEVHPPIILESNNGLKNYRGAVSMARTQMPNSASDQFFINLDHNQFLDSSDIESGYAVFGAVLEGMDVVDAIAAVDTHRIPPFSEPATPVEDVLILSVRFQR</sequence>
<evidence type="ECO:0000256" key="2">
    <source>
        <dbReference type="ARBA" id="ARBA00023110"/>
    </source>
</evidence>
<dbReference type="EC" id="5.2.1.8" evidence="1"/>
<keyword evidence="2" id="KW-0697">Rotamase</keyword>
<evidence type="ECO:0000259" key="4">
    <source>
        <dbReference type="PROSITE" id="PS50072"/>
    </source>
</evidence>
<organism evidence="5">
    <name type="scientific">marine metagenome</name>
    <dbReference type="NCBI Taxonomy" id="408172"/>
    <lineage>
        <taxon>unclassified sequences</taxon>
        <taxon>metagenomes</taxon>
        <taxon>ecological metagenomes</taxon>
    </lineage>
</organism>
<dbReference type="GO" id="GO:0003755">
    <property type="term" value="F:peptidyl-prolyl cis-trans isomerase activity"/>
    <property type="evidence" value="ECO:0007669"/>
    <property type="project" value="UniProtKB-KW"/>
</dbReference>
<dbReference type="Pfam" id="PF00160">
    <property type="entry name" value="Pro_isomerase"/>
    <property type="match status" value="1"/>
</dbReference>
<gene>
    <name evidence="5" type="ORF">METZ01_LOCUS40462</name>
</gene>
<dbReference type="InterPro" id="IPR020892">
    <property type="entry name" value="Cyclophilin-type_PPIase_CS"/>
</dbReference>
<dbReference type="AlphaFoldDB" id="A0A381R9K5"/>
<reference evidence="5" key="1">
    <citation type="submission" date="2018-05" db="EMBL/GenBank/DDBJ databases">
        <authorList>
            <person name="Lanie J.A."/>
            <person name="Ng W.-L."/>
            <person name="Kazmierczak K.M."/>
            <person name="Andrzejewski T.M."/>
            <person name="Davidsen T.M."/>
            <person name="Wayne K.J."/>
            <person name="Tettelin H."/>
            <person name="Glass J.I."/>
            <person name="Rusch D."/>
            <person name="Podicherti R."/>
            <person name="Tsui H.-C.T."/>
            <person name="Winkler M.E."/>
        </authorList>
    </citation>
    <scope>NUCLEOTIDE SEQUENCE</scope>
</reference>
<dbReference type="PANTHER" id="PTHR43246">
    <property type="entry name" value="PEPTIDYL-PROLYL CIS-TRANS ISOMERASE CYP38, CHLOROPLASTIC"/>
    <property type="match status" value="1"/>
</dbReference>
<dbReference type="PROSITE" id="PS00170">
    <property type="entry name" value="CSA_PPIASE_1"/>
    <property type="match status" value="1"/>
</dbReference>
<protein>
    <recommendedName>
        <fullName evidence="1">peptidylprolyl isomerase</fullName>
        <ecNumber evidence="1">5.2.1.8</ecNumber>
    </recommendedName>
</protein>
<dbReference type="InterPro" id="IPR002130">
    <property type="entry name" value="Cyclophilin-type_PPIase_dom"/>
</dbReference>
<evidence type="ECO:0000256" key="1">
    <source>
        <dbReference type="ARBA" id="ARBA00013194"/>
    </source>
</evidence>
<dbReference type="EMBL" id="UINC01001732">
    <property type="protein sequence ID" value="SUZ87608.1"/>
    <property type="molecule type" value="Genomic_DNA"/>
</dbReference>
<accession>A0A381R9K5</accession>